<dbReference type="AlphaFoldDB" id="A0A1F6W7G1"/>
<keyword evidence="1" id="KW-0472">Membrane</keyword>
<feature type="transmembrane region" description="Helical" evidence="1">
    <location>
        <begin position="21"/>
        <end position="39"/>
    </location>
</feature>
<organism evidence="2 3">
    <name type="scientific">Candidatus Nomurabacteria bacterium RIFCSPHIGHO2_02_FULL_41_18</name>
    <dbReference type="NCBI Taxonomy" id="1801754"/>
    <lineage>
        <taxon>Bacteria</taxon>
        <taxon>Candidatus Nomuraibacteriota</taxon>
    </lineage>
</organism>
<dbReference type="Proteomes" id="UP000177777">
    <property type="component" value="Unassembled WGS sequence"/>
</dbReference>
<accession>A0A1F6W7G1</accession>
<evidence type="ECO:0000256" key="1">
    <source>
        <dbReference type="SAM" id="Phobius"/>
    </source>
</evidence>
<evidence type="ECO:0008006" key="4">
    <source>
        <dbReference type="Google" id="ProtNLM"/>
    </source>
</evidence>
<feature type="transmembrane region" description="Helical" evidence="1">
    <location>
        <begin position="45"/>
        <end position="62"/>
    </location>
</feature>
<sequence length="67" mass="7220">MFSLSLSESRVDKLATISSDIGQVFFASILVGPVINGVIDLKLVGVGLILSLSAWLFSLLLTRDRLL</sequence>
<proteinExistence type="predicted"/>
<dbReference type="EMBL" id="MFUE01000009">
    <property type="protein sequence ID" value="OGI77843.1"/>
    <property type="molecule type" value="Genomic_DNA"/>
</dbReference>
<evidence type="ECO:0000313" key="3">
    <source>
        <dbReference type="Proteomes" id="UP000177777"/>
    </source>
</evidence>
<keyword evidence="1" id="KW-0812">Transmembrane</keyword>
<evidence type="ECO:0000313" key="2">
    <source>
        <dbReference type="EMBL" id="OGI77843.1"/>
    </source>
</evidence>
<comment type="caution">
    <text evidence="2">The sequence shown here is derived from an EMBL/GenBank/DDBJ whole genome shotgun (WGS) entry which is preliminary data.</text>
</comment>
<reference evidence="2 3" key="1">
    <citation type="journal article" date="2016" name="Nat. Commun.">
        <title>Thousands of microbial genomes shed light on interconnected biogeochemical processes in an aquifer system.</title>
        <authorList>
            <person name="Anantharaman K."/>
            <person name="Brown C.T."/>
            <person name="Hug L.A."/>
            <person name="Sharon I."/>
            <person name="Castelle C.J."/>
            <person name="Probst A.J."/>
            <person name="Thomas B.C."/>
            <person name="Singh A."/>
            <person name="Wilkins M.J."/>
            <person name="Karaoz U."/>
            <person name="Brodie E.L."/>
            <person name="Williams K.H."/>
            <person name="Hubbard S.S."/>
            <person name="Banfield J.F."/>
        </authorList>
    </citation>
    <scope>NUCLEOTIDE SEQUENCE [LARGE SCALE GENOMIC DNA]</scope>
</reference>
<name>A0A1F6W7G1_9BACT</name>
<protein>
    <recommendedName>
        <fullName evidence="4">Major facilitator superfamily (MFS) profile domain-containing protein</fullName>
    </recommendedName>
</protein>
<keyword evidence="1" id="KW-1133">Transmembrane helix</keyword>
<gene>
    <name evidence="2" type="ORF">A3D42_01360</name>
</gene>